<evidence type="ECO:0000256" key="3">
    <source>
        <dbReference type="ARBA" id="ARBA00022915"/>
    </source>
</evidence>
<dbReference type="Proteomes" id="UP000001285">
    <property type="component" value="Chromosome"/>
</dbReference>
<dbReference type="PANTHER" id="PTHR11014:SF98">
    <property type="entry name" value="N-ACETYLDIAMINOPIMELATE DEACETYLASE"/>
    <property type="match status" value="1"/>
</dbReference>
<keyword evidence="6" id="KW-0464">Manganese</keyword>
<dbReference type="InterPro" id="IPR017439">
    <property type="entry name" value="Amidohydrolase"/>
</dbReference>
<dbReference type="eggNOG" id="COG1473">
    <property type="taxonomic scope" value="Bacteria"/>
</dbReference>
<accession>G2KTU2</accession>
<evidence type="ECO:0000313" key="9">
    <source>
        <dbReference type="Proteomes" id="UP000001285"/>
    </source>
</evidence>
<dbReference type="Pfam" id="PF01546">
    <property type="entry name" value="Peptidase_M20"/>
    <property type="match status" value="1"/>
</dbReference>
<feature type="domain" description="Peptidase M20 dimerisation" evidence="7">
    <location>
        <begin position="193"/>
        <end position="286"/>
    </location>
</feature>
<evidence type="ECO:0000256" key="5">
    <source>
        <dbReference type="HAMAP-Rule" id="MF_01692"/>
    </source>
</evidence>
<dbReference type="STRING" id="714313.LSA_00460"/>
<comment type="function">
    <text evidence="5">Catalyzes the conversion of N-acetyl-diaminopimelate to diaminopimelate and acetate.</text>
</comment>
<dbReference type="GO" id="GO:0009089">
    <property type="term" value="P:lysine biosynthetic process via diaminopimelate"/>
    <property type="evidence" value="ECO:0007669"/>
    <property type="project" value="UniProtKB-UniRule"/>
</dbReference>
<dbReference type="SUPFAM" id="SSF53187">
    <property type="entry name" value="Zn-dependent exopeptidases"/>
    <property type="match status" value="1"/>
</dbReference>
<evidence type="ECO:0000256" key="6">
    <source>
        <dbReference type="PIRSR" id="PIRSR005962-1"/>
    </source>
</evidence>
<dbReference type="GO" id="GO:0050118">
    <property type="term" value="F:N-acetyldiaminopimelate deacetylase activity"/>
    <property type="evidence" value="ECO:0007669"/>
    <property type="project" value="UniProtKB-UniRule"/>
</dbReference>
<evidence type="ECO:0000256" key="4">
    <source>
        <dbReference type="ARBA" id="ARBA00023154"/>
    </source>
</evidence>
<feature type="binding site" evidence="6">
    <location>
        <position position="113"/>
    </location>
    <ligand>
        <name>Mn(2+)</name>
        <dbReference type="ChEBI" id="CHEBI:29035"/>
        <label>2</label>
    </ligand>
</feature>
<keyword evidence="6" id="KW-0479">Metal-binding</keyword>
<dbReference type="UniPathway" id="UPA00034">
    <property type="reaction ID" value="UER00024"/>
</dbReference>
<dbReference type="PIRSF" id="PIRSF005962">
    <property type="entry name" value="Pept_M20D_amidohydro"/>
    <property type="match status" value="1"/>
</dbReference>
<dbReference type="AlphaFoldDB" id="G2KTU2"/>
<keyword evidence="9" id="KW-1185">Reference proteome</keyword>
<feature type="active site" description="Proton acceptor" evidence="5">
    <location>
        <position position="145"/>
    </location>
</feature>
<dbReference type="EMBL" id="CP002461">
    <property type="protein sequence ID" value="AEN98535.1"/>
    <property type="molecule type" value="Genomic_DNA"/>
</dbReference>
<keyword evidence="3 5" id="KW-0220">Diaminopimelate biosynthesis</keyword>
<dbReference type="NCBIfam" id="TIGR01891">
    <property type="entry name" value="amidohydrolases"/>
    <property type="match status" value="1"/>
</dbReference>
<dbReference type="InterPro" id="IPR002933">
    <property type="entry name" value="Peptidase_M20"/>
</dbReference>
<feature type="binding site" evidence="6">
    <location>
        <position position="172"/>
    </location>
    <ligand>
        <name>Mn(2+)</name>
        <dbReference type="ChEBI" id="CHEBI:29035"/>
        <label>2</label>
    </ligand>
</feature>
<dbReference type="Gene3D" id="3.30.70.360">
    <property type="match status" value="1"/>
</dbReference>
<organism evidence="8 9">
    <name type="scientific">Fructilactobacillus sanfranciscensis (strain TMW 1.1304)</name>
    <name type="common">Lactobacillus sanfranciscensis</name>
    <dbReference type="NCBI Taxonomy" id="714313"/>
    <lineage>
        <taxon>Bacteria</taxon>
        <taxon>Bacillati</taxon>
        <taxon>Bacillota</taxon>
        <taxon>Bacilli</taxon>
        <taxon>Lactobacillales</taxon>
        <taxon>Lactobacillaceae</taxon>
        <taxon>Fructilactobacillus</taxon>
    </lineage>
</organism>
<dbReference type="HOGENOM" id="CLU_023257_0_1_9"/>
<evidence type="ECO:0000256" key="1">
    <source>
        <dbReference type="ARBA" id="ARBA00022605"/>
    </source>
</evidence>
<dbReference type="GO" id="GO:0046872">
    <property type="term" value="F:metal ion binding"/>
    <property type="evidence" value="ECO:0007669"/>
    <property type="project" value="UniProtKB-KW"/>
</dbReference>
<dbReference type="Gene3D" id="3.40.630.10">
    <property type="entry name" value="Zn peptidases"/>
    <property type="match status" value="1"/>
</dbReference>
<dbReference type="PANTHER" id="PTHR11014">
    <property type="entry name" value="PEPTIDASE M20 FAMILY MEMBER"/>
    <property type="match status" value="1"/>
</dbReference>
<dbReference type="InterPro" id="IPR011650">
    <property type="entry name" value="Peptidase_M20_dimer"/>
</dbReference>
<comment type="catalytic activity">
    <reaction evidence="5">
        <text>N-acetyl-(2S,6S)-2,6-diaminopimelate + H2O = (2S,6S)-2,6-diaminopimelate + acetate</text>
        <dbReference type="Rhea" id="RHEA:20405"/>
        <dbReference type="ChEBI" id="CHEBI:15377"/>
        <dbReference type="ChEBI" id="CHEBI:30089"/>
        <dbReference type="ChEBI" id="CHEBI:57609"/>
        <dbReference type="ChEBI" id="CHEBI:58767"/>
        <dbReference type="EC" id="3.5.1.47"/>
    </reaction>
</comment>
<sequence>MRRRFKRLDNMVELDQDLRKIYQDLHQIPELALHEFETHDYLMKQIKQFTADTDFTEIKVPEELSTAILVLFHGSSPKRTIGYRTDIDALPTNEETGLSFASQHPGKMHACGHDIHMTVALGTLRYFAKHQPQDNLLFFFQPAEESENGGKLAYEDGVFTDQWRPDEFYGLHDNPQLDAGTIGCRMGTLFAGTTEVDVDFTGVQGHAAYPQFANDMIVAASQFINQVQTIVSRSVDPIEGGVITFGQFEAGTIRNVISGSAHLKGTIRGLTQTMIEHIDERLQEVTNGIATSYGCKVDLKLNQGGYLPVENNPKLTADFINYMEENPEVTYQETEPAMTGEDFGYLLSKIPGTMFWLGIGDPDHQLHSSQLVPDTKAIQPGISAITGFLTHRMNEKE</sequence>
<comment type="similarity">
    <text evidence="5">Belongs to the peptidase M20A family. N-acetyldiaminopimelate deacetylase subfamily.</text>
</comment>
<dbReference type="FunFam" id="3.30.70.360:FF:000001">
    <property type="entry name" value="N-acetyldiaminopimelate deacetylase"/>
    <property type="match status" value="1"/>
</dbReference>
<protein>
    <recommendedName>
        <fullName evidence="5">N-acetyldiaminopimelate deacetylase</fullName>
        <ecNumber evidence="5">3.5.1.47</ecNumber>
    </recommendedName>
</protein>
<comment type="pathway">
    <text evidence="5">Amino-acid biosynthesis; L-lysine biosynthesis via DAP pathway; LL-2,6-diaminopimelate from (S)-tetrahydrodipicolinate (acetylase route): step 3/3.</text>
</comment>
<evidence type="ECO:0000313" key="8">
    <source>
        <dbReference type="EMBL" id="AEN98535.1"/>
    </source>
</evidence>
<gene>
    <name evidence="8" type="primary">dapL</name>
    <name evidence="8" type="ordered locus">LSA_00460</name>
</gene>
<feature type="binding site" evidence="6">
    <location>
        <position position="145"/>
    </location>
    <ligand>
        <name>Mn(2+)</name>
        <dbReference type="ChEBI" id="CHEBI:29035"/>
        <label>2</label>
    </ligand>
</feature>
<feature type="binding site" evidence="6">
    <location>
        <position position="111"/>
    </location>
    <ligand>
        <name>Mn(2+)</name>
        <dbReference type="ChEBI" id="CHEBI:29035"/>
        <label>2</label>
    </ligand>
</feature>
<dbReference type="KEGG" id="lsn:LSA_00460"/>
<dbReference type="Pfam" id="PF07687">
    <property type="entry name" value="M20_dimer"/>
    <property type="match status" value="1"/>
</dbReference>
<reference evidence="8 9" key="1">
    <citation type="journal article" date="2011" name="Microb. Cell Fact.">
        <title>Genomic analysis reveals Lactobacillus sanfranciscensis as stable element in traditional sourdoughs.</title>
        <authorList>
            <person name="Vogel R.F."/>
            <person name="Pavlovic M."/>
            <person name="Ehrmann M.A."/>
            <person name="Wiezer A."/>
            <person name="Liesegang H."/>
            <person name="Offschanka S."/>
            <person name="Voget S."/>
            <person name="Angelov A."/>
            <person name="Bocker G."/>
            <person name="Liebl W."/>
        </authorList>
    </citation>
    <scope>NUCLEOTIDE SEQUENCE [LARGE SCALE GENOMIC DNA]</scope>
    <source>
        <strain evidence="8 9">TMW 1.1304</strain>
    </source>
</reference>
<comment type="cofactor">
    <cofactor evidence="6">
        <name>Mn(2+)</name>
        <dbReference type="ChEBI" id="CHEBI:29035"/>
    </cofactor>
    <text evidence="6">The Mn(2+) ion enhances activity.</text>
</comment>
<dbReference type="InterPro" id="IPR036264">
    <property type="entry name" value="Bact_exopeptidase_dim_dom"/>
</dbReference>
<proteinExistence type="inferred from homology"/>
<dbReference type="CDD" id="cd05670">
    <property type="entry name" value="M20_Acy1_YkuR-like"/>
    <property type="match status" value="1"/>
</dbReference>
<dbReference type="HAMAP" id="MF_01692">
    <property type="entry name" value="DapEL"/>
    <property type="match status" value="1"/>
</dbReference>
<keyword evidence="1 5" id="KW-0028">Amino-acid biosynthesis</keyword>
<feature type="binding site" evidence="6">
    <location>
        <position position="367"/>
    </location>
    <ligand>
        <name>Mn(2+)</name>
        <dbReference type="ChEBI" id="CHEBI:29035"/>
        <label>2</label>
    </ligand>
</feature>
<evidence type="ECO:0000256" key="2">
    <source>
        <dbReference type="ARBA" id="ARBA00022801"/>
    </source>
</evidence>
<feature type="active site" evidence="5">
    <location>
        <position position="86"/>
    </location>
</feature>
<keyword evidence="2 5" id="KW-0378">Hydrolase</keyword>
<evidence type="ECO:0000259" key="7">
    <source>
        <dbReference type="Pfam" id="PF07687"/>
    </source>
</evidence>
<dbReference type="GO" id="GO:0019877">
    <property type="term" value="P:diaminopimelate biosynthetic process"/>
    <property type="evidence" value="ECO:0007669"/>
    <property type="project" value="UniProtKB-UniRule"/>
</dbReference>
<dbReference type="EC" id="3.5.1.47" evidence="5"/>
<dbReference type="InterPro" id="IPR023905">
    <property type="entry name" value="AcetylDAP_deacetylase"/>
</dbReference>
<name>G2KTU2_FRUST</name>
<dbReference type="SUPFAM" id="SSF55031">
    <property type="entry name" value="Bacterial exopeptidase dimerisation domain"/>
    <property type="match status" value="1"/>
</dbReference>
<keyword evidence="4 5" id="KW-0457">Lysine biosynthesis</keyword>